<dbReference type="PROSITE" id="PS50941">
    <property type="entry name" value="CHIT_BIND_I_2"/>
    <property type="match status" value="1"/>
</dbReference>
<evidence type="ECO:0000256" key="4">
    <source>
        <dbReference type="ARBA" id="ARBA00022669"/>
    </source>
</evidence>
<comment type="catalytic activity">
    <reaction evidence="1">
        <text>Random endo-hydrolysis of N-acetyl-beta-D-glucosaminide (1-&gt;4)-beta-linkages in chitin and chitodextrins.</text>
        <dbReference type="EC" id="3.2.1.14"/>
    </reaction>
</comment>
<keyword evidence="8" id="KW-0119">Carbohydrate metabolism</keyword>
<dbReference type="Proteomes" id="UP001430584">
    <property type="component" value="Unassembled WGS sequence"/>
</dbReference>
<evidence type="ECO:0000256" key="8">
    <source>
        <dbReference type="ARBA" id="ARBA00023277"/>
    </source>
</evidence>
<comment type="similarity">
    <text evidence="2">Belongs to the glycosyl hydrolase 18 family. Chitinase class V subfamily.</text>
</comment>
<dbReference type="Pfam" id="PF00187">
    <property type="entry name" value="Chitin_bind_1"/>
    <property type="match status" value="1"/>
</dbReference>
<evidence type="ECO:0000313" key="17">
    <source>
        <dbReference type="Proteomes" id="UP001430584"/>
    </source>
</evidence>
<evidence type="ECO:0000256" key="9">
    <source>
        <dbReference type="ARBA" id="ARBA00023295"/>
    </source>
</evidence>
<feature type="disulfide bond" evidence="11">
    <location>
        <begin position="72"/>
        <end position="76"/>
    </location>
</feature>
<evidence type="ECO:0000256" key="2">
    <source>
        <dbReference type="ARBA" id="ARBA00008682"/>
    </source>
</evidence>
<keyword evidence="4 11" id="KW-0147">Chitin-binding</keyword>
<reference evidence="16 17" key="1">
    <citation type="submission" date="2024-02" db="EMBL/GenBank/DDBJ databases">
        <title>De novo assembly and annotation of 12 fungi associated with fruit tree decline syndrome in Ontario, Canada.</title>
        <authorList>
            <person name="Sulman M."/>
            <person name="Ellouze W."/>
            <person name="Ilyukhin E."/>
        </authorList>
    </citation>
    <scope>NUCLEOTIDE SEQUENCE [LARGE SCALE GENOMIC DNA]</scope>
    <source>
        <strain evidence="16 17">FDS-637</strain>
    </source>
</reference>
<dbReference type="PROSITE" id="PS51910">
    <property type="entry name" value="GH18_2"/>
    <property type="match status" value="1"/>
</dbReference>
<dbReference type="InterPro" id="IPR001223">
    <property type="entry name" value="Glyco_hydro18_cat"/>
</dbReference>
<dbReference type="InterPro" id="IPR001579">
    <property type="entry name" value="Glyco_hydro_18_chit_AS"/>
</dbReference>
<evidence type="ECO:0000256" key="6">
    <source>
        <dbReference type="ARBA" id="ARBA00023024"/>
    </source>
</evidence>
<feature type="disulfide bond" evidence="11">
    <location>
        <begin position="32"/>
        <end position="44"/>
    </location>
</feature>
<dbReference type="CDD" id="cd00035">
    <property type="entry name" value="ChtBD1"/>
    <property type="match status" value="1"/>
</dbReference>
<organism evidence="16 17">
    <name type="scientific">Diplodia seriata</name>
    <dbReference type="NCBI Taxonomy" id="420778"/>
    <lineage>
        <taxon>Eukaryota</taxon>
        <taxon>Fungi</taxon>
        <taxon>Dikarya</taxon>
        <taxon>Ascomycota</taxon>
        <taxon>Pezizomycotina</taxon>
        <taxon>Dothideomycetes</taxon>
        <taxon>Dothideomycetes incertae sedis</taxon>
        <taxon>Botryosphaeriales</taxon>
        <taxon>Botryosphaeriaceae</taxon>
        <taxon>Diplodia</taxon>
    </lineage>
</organism>
<dbReference type="Pfam" id="PF00704">
    <property type="entry name" value="Glyco_hydro_18"/>
    <property type="match status" value="1"/>
</dbReference>
<keyword evidence="10" id="KW-0624">Polysaccharide degradation</keyword>
<dbReference type="InterPro" id="IPR001002">
    <property type="entry name" value="Chitin-bd_1"/>
</dbReference>
<sequence length="463" mass="49502">MPQAIDNAVCGPLKPGSQPPTDGQTLADLNPCPLNACCTIWGQCGITPEFCNNDTAASTGNPGTAPPGRSGCISNCGTDIKNNSAAGPVSSPISIGYYESWNFDRRCLNMRADSVDTSKYTHYHWAFAAIDPTTFEVSINDTYNQWSRFTGLTGIKRIVSLGGYAFSTSPSTASIFRLATHPTNASLFASNIAAFLATHALDGIDIDWEYPSNPDLPSPSPPSDGPYYLSFLTLLRASLPPNTTLSIAVPASYWYLRTFPIAAIASVVDYIAYMTYDLHGAWDVGAAFAQSGCPAGNCLRSHVNLTETLWALGMVTKAGVPPGKVAVGLAAYGRSFGMRVAGCDRPECAFDNDTAAAWMVASCTQTRGLVANAEIEVMRAVGRRGTRAWFDEGSGSDVLVYGDGARQWVAYMGEETRGARKERYRALGFAGTADWAVDLLSFGDDERDPEGDGVARRPAVHEV</sequence>
<dbReference type="InterPro" id="IPR053214">
    <property type="entry name" value="LysM12-like"/>
</dbReference>
<dbReference type="InterPro" id="IPR029070">
    <property type="entry name" value="Chitinase_insertion_sf"/>
</dbReference>
<keyword evidence="17" id="KW-1185">Reference proteome</keyword>
<dbReference type="InterPro" id="IPR011583">
    <property type="entry name" value="Chitinase_II/V-like_cat"/>
</dbReference>
<evidence type="ECO:0000256" key="1">
    <source>
        <dbReference type="ARBA" id="ARBA00000822"/>
    </source>
</evidence>
<feature type="region of interest" description="Disordered" evidence="13">
    <location>
        <begin position="1"/>
        <end position="22"/>
    </location>
</feature>
<dbReference type="PANTHER" id="PTHR47700:SF2">
    <property type="entry name" value="CHITINASE"/>
    <property type="match status" value="1"/>
</dbReference>
<evidence type="ECO:0000259" key="14">
    <source>
        <dbReference type="PROSITE" id="PS50941"/>
    </source>
</evidence>
<keyword evidence="7" id="KW-0843">Virulence</keyword>
<dbReference type="InterPro" id="IPR017853">
    <property type="entry name" value="GH"/>
</dbReference>
<evidence type="ECO:0000259" key="15">
    <source>
        <dbReference type="PROSITE" id="PS51910"/>
    </source>
</evidence>
<dbReference type="Gene3D" id="3.10.50.10">
    <property type="match status" value="1"/>
</dbReference>
<feature type="domain" description="Chitin-binding type-1" evidence="14">
    <location>
        <begin position="7"/>
        <end position="78"/>
    </location>
</feature>
<gene>
    <name evidence="16" type="ORF">SLS55_001342</name>
</gene>
<dbReference type="GeneID" id="92005427"/>
<dbReference type="EMBL" id="JAJVCZ030000001">
    <property type="protein sequence ID" value="KAL0265376.1"/>
    <property type="molecule type" value="Genomic_DNA"/>
</dbReference>
<evidence type="ECO:0000256" key="10">
    <source>
        <dbReference type="ARBA" id="ARBA00023326"/>
    </source>
</evidence>
<dbReference type="Gene3D" id="3.20.20.80">
    <property type="entry name" value="Glycosidases"/>
    <property type="match status" value="1"/>
</dbReference>
<keyword evidence="11" id="KW-1015">Disulfide bond</keyword>
<name>A0ABR3CWU7_9PEZI</name>
<evidence type="ECO:0000256" key="13">
    <source>
        <dbReference type="SAM" id="MobiDB-lite"/>
    </source>
</evidence>
<comment type="caution">
    <text evidence="16">The sequence shown here is derived from an EMBL/GenBank/DDBJ whole genome shotgun (WGS) entry which is preliminary data.</text>
</comment>
<keyword evidence="6" id="KW-0146">Chitin degradation</keyword>
<keyword evidence="9 12" id="KW-0326">Glycosidase</keyword>
<dbReference type="EC" id="3.2.1.14" evidence="3"/>
<feature type="disulfide bond" evidence="11">
    <location>
        <begin position="37"/>
        <end position="51"/>
    </location>
</feature>
<keyword evidence="5 12" id="KW-0378">Hydrolase</keyword>
<evidence type="ECO:0000256" key="7">
    <source>
        <dbReference type="ARBA" id="ARBA00023026"/>
    </source>
</evidence>
<evidence type="ECO:0000256" key="5">
    <source>
        <dbReference type="ARBA" id="ARBA00022801"/>
    </source>
</evidence>
<dbReference type="InterPro" id="IPR036861">
    <property type="entry name" value="Endochitinase-like_sf"/>
</dbReference>
<comment type="caution">
    <text evidence="11">Lacks conserved residue(s) required for the propagation of feature annotation.</text>
</comment>
<proteinExistence type="inferred from homology"/>
<dbReference type="Gene3D" id="3.30.60.10">
    <property type="entry name" value="Endochitinase-like"/>
    <property type="match status" value="1"/>
</dbReference>
<evidence type="ECO:0000256" key="3">
    <source>
        <dbReference type="ARBA" id="ARBA00012729"/>
    </source>
</evidence>
<dbReference type="PANTHER" id="PTHR47700">
    <property type="entry name" value="V CHITINASE, PUTATIVE (AFU_ORTHOLOGUE AFUA_6G13720)-RELATED"/>
    <property type="match status" value="1"/>
</dbReference>
<evidence type="ECO:0000256" key="11">
    <source>
        <dbReference type="PROSITE-ProRule" id="PRU00261"/>
    </source>
</evidence>
<evidence type="ECO:0000313" key="16">
    <source>
        <dbReference type="EMBL" id="KAL0265376.1"/>
    </source>
</evidence>
<dbReference type="PROSITE" id="PS01095">
    <property type="entry name" value="GH18_1"/>
    <property type="match status" value="1"/>
</dbReference>
<protein>
    <recommendedName>
        <fullName evidence="3">chitinase</fullName>
        <ecNumber evidence="3">3.2.1.14</ecNumber>
    </recommendedName>
</protein>
<dbReference type="SMART" id="SM00636">
    <property type="entry name" value="Glyco_18"/>
    <property type="match status" value="1"/>
</dbReference>
<dbReference type="RefSeq" id="XP_066638116.1">
    <property type="nucleotide sequence ID" value="XM_066772837.1"/>
</dbReference>
<dbReference type="SUPFAM" id="SSF57016">
    <property type="entry name" value="Plant lectins/antimicrobial peptides"/>
    <property type="match status" value="1"/>
</dbReference>
<dbReference type="SUPFAM" id="SSF51445">
    <property type="entry name" value="(Trans)glycosidases"/>
    <property type="match status" value="1"/>
</dbReference>
<accession>A0ABR3CWU7</accession>
<evidence type="ECO:0000256" key="12">
    <source>
        <dbReference type="RuleBase" id="RU000489"/>
    </source>
</evidence>
<feature type="domain" description="GH18" evidence="15">
    <location>
        <begin position="92"/>
        <end position="463"/>
    </location>
</feature>